<dbReference type="InterPro" id="IPR004843">
    <property type="entry name" value="Calcineurin-like_PHP"/>
</dbReference>
<dbReference type="InterPro" id="IPR041796">
    <property type="entry name" value="Mre11_N"/>
</dbReference>
<keyword evidence="6 7" id="KW-0269">Exonuclease</keyword>
<dbReference type="EMBL" id="JBHTOC010000018">
    <property type="protein sequence ID" value="MFD1430834.1"/>
    <property type="molecule type" value="Genomic_DNA"/>
</dbReference>
<sequence>MKIMHTADWHIGKKLNGFDLLEDQRAVFDELKALAEQEHVDAIMLAGDVYDRALPSEEAVTLVDQMLFELNREMGLPLLVISGNHDSGVRLRTGREWFQSTGLYLNTRLEEAFSPVTLGDTQFFLLPFFQPVDARLYFKDETLTNIQKAIEPVVAKMQTLFDPTKRHVLIAHFFVAGSEHSDSETLVNVGGLDAVPVAALAPFDYVALGHLHNKDAVRAEKIQYAGSLLKFSVSEAHQEKGVFILDTDTMARRFVPLAPLHELQTLTGPFANFLHATPGEYDRDAYTAITLTDTAVIPNVMAQLREVFPRVLTLARANGIEGEVVSETTSVKISPMAMLDKFFEQVTGEKLTPEQAEWAKQALAHTKGAE</sequence>
<reference evidence="11" key="1">
    <citation type="journal article" date="2019" name="Int. J. Syst. Evol. Microbiol.">
        <title>The Global Catalogue of Microorganisms (GCM) 10K type strain sequencing project: providing services to taxonomists for standard genome sequencing and annotation.</title>
        <authorList>
            <consortium name="The Broad Institute Genomics Platform"/>
            <consortium name="The Broad Institute Genome Sequencing Center for Infectious Disease"/>
            <person name="Wu L."/>
            <person name="Ma J."/>
        </authorList>
    </citation>
    <scope>NUCLEOTIDE SEQUENCE [LARGE SCALE GENOMIC DNA]</scope>
    <source>
        <strain evidence="11">CCM 8980</strain>
    </source>
</reference>
<organism evidence="10 11">
    <name type="scientific">Lacticaseibacillus mingshuiensis</name>
    <dbReference type="NCBI Taxonomy" id="2799574"/>
    <lineage>
        <taxon>Bacteria</taxon>
        <taxon>Bacillati</taxon>
        <taxon>Bacillota</taxon>
        <taxon>Bacilli</taxon>
        <taxon>Lactobacillales</taxon>
        <taxon>Lactobacillaceae</taxon>
        <taxon>Lacticaseibacillus</taxon>
    </lineage>
</organism>
<evidence type="ECO:0000259" key="9">
    <source>
        <dbReference type="Pfam" id="PF12320"/>
    </source>
</evidence>
<keyword evidence="4 7" id="KW-0540">Nuclease</keyword>
<evidence type="ECO:0000259" key="8">
    <source>
        <dbReference type="Pfam" id="PF00149"/>
    </source>
</evidence>
<dbReference type="PANTHER" id="PTHR30337">
    <property type="entry name" value="COMPONENT OF ATP-DEPENDENT DSDNA EXONUCLEASE"/>
    <property type="match status" value="1"/>
</dbReference>
<dbReference type="NCBIfam" id="TIGR00619">
    <property type="entry name" value="sbcd"/>
    <property type="match status" value="1"/>
</dbReference>
<dbReference type="RefSeq" id="WP_203637159.1">
    <property type="nucleotide sequence ID" value="NZ_BOLS01000020.1"/>
</dbReference>
<evidence type="ECO:0000313" key="10">
    <source>
        <dbReference type="EMBL" id="MFD1430834.1"/>
    </source>
</evidence>
<comment type="function">
    <text evidence="7">SbcCD cleaves DNA hairpin structures. These structures can inhibit DNA replication and are intermediates in certain DNA recombination reactions. The complex acts as a 3'-&gt;5' double strand exonuclease that can open hairpins. It also has a 5' single-strand endonuclease activity.</text>
</comment>
<feature type="domain" description="Nuclease SbcCD subunit D C-terminal" evidence="9">
    <location>
        <begin position="260"/>
        <end position="346"/>
    </location>
</feature>
<evidence type="ECO:0000256" key="4">
    <source>
        <dbReference type="ARBA" id="ARBA00022722"/>
    </source>
</evidence>
<dbReference type="PANTHER" id="PTHR30337:SF0">
    <property type="entry name" value="NUCLEASE SBCCD SUBUNIT D"/>
    <property type="match status" value="1"/>
</dbReference>
<comment type="subunit">
    <text evidence="2 7">Heterodimer of SbcC and SbcD.</text>
</comment>
<keyword evidence="7" id="KW-0255">Endonuclease</keyword>
<evidence type="ECO:0000256" key="1">
    <source>
        <dbReference type="ARBA" id="ARBA00010555"/>
    </source>
</evidence>
<dbReference type="SUPFAM" id="SSF56300">
    <property type="entry name" value="Metallo-dependent phosphatases"/>
    <property type="match status" value="1"/>
</dbReference>
<protein>
    <recommendedName>
        <fullName evidence="3 7">Nuclease SbcCD subunit D</fullName>
    </recommendedName>
</protein>
<accession>A0ABW4CL06</accession>
<dbReference type="InterPro" id="IPR026843">
    <property type="entry name" value="SbcD_C"/>
</dbReference>
<keyword evidence="11" id="KW-1185">Reference proteome</keyword>
<gene>
    <name evidence="7" type="primary">sbcD</name>
    <name evidence="10" type="ORF">ACFQ4P_11345</name>
</gene>
<dbReference type="Gene3D" id="3.60.21.10">
    <property type="match status" value="1"/>
</dbReference>
<evidence type="ECO:0000256" key="6">
    <source>
        <dbReference type="ARBA" id="ARBA00022839"/>
    </source>
</evidence>
<evidence type="ECO:0000256" key="5">
    <source>
        <dbReference type="ARBA" id="ARBA00022801"/>
    </source>
</evidence>
<evidence type="ECO:0000256" key="7">
    <source>
        <dbReference type="RuleBase" id="RU363069"/>
    </source>
</evidence>
<dbReference type="InterPro" id="IPR050535">
    <property type="entry name" value="DNA_Repair-Maintenance_Comp"/>
</dbReference>
<feature type="domain" description="Calcineurin-like phosphoesterase" evidence="8">
    <location>
        <begin position="1"/>
        <end position="213"/>
    </location>
</feature>
<evidence type="ECO:0000256" key="3">
    <source>
        <dbReference type="ARBA" id="ARBA00013365"/>
    </source>
</evidence>
<dbReference type="CDD" id="cd00840">
    <property type="entry name" value="MPP_Mre11_N"/>
    <property type="match status" value="1"/>
</dbReference>
<name>A0ABW4CL06_9LACO</name>
<evidence type="ECO:0000256" key="2">
    <source>
        <dbReference type="ARBA" id="ARBA00011322"/>
    </source>
</evidence>
<dbReference type="InterPro" id="IPR029052">
    <property type="entry name" value="Metallo-depent_PP-like"/>
</dbReference>
<dbReference type="Proteomes" id="UP001597196">
    <property type="component" value="Unassembled WGS sequence"/>
</dbReference>
<dbReference type="GO" id="GO:0004527">
    <property type="term" value="F:exonuclease activity"/>
    <property type="evidence" value="ECO:0007669"/>
    <property type="project" value="UniProtKB-KW"/>
</dbReference>
<comment type="caution">
    <text evidence="10">The sequence shown here is derived from an EMBL/GenBank/DDBJ whole genome shotgun (WGS) entry which is preliminary data.</text>
</comment>
<keyword evidence="7" id="KW-0235">DNA replication</keyword>
<comment type="similarity">
    <text evidence="1 7">Belongs to the SbcD family.</text>
</comment>
<keyword evidence="7" id="KW-0233">DNA recombination</keyword>
<dbReference type="Pfam" id="PF00149">
    <property type="entry name" value="Metallophos"/>
    <property type="match status" value="1"/>
</dbReference>
<evidence type="ECO:0000313" key="11">
    <source>
        <dbReference type="Proteomes" id="UP001597196"/>
    </source>
</evidence>
<proteinExistence type="inferred from homology"/>
<dbReference type="InterPro" id="IPR004593">
    <property type="entry name" value="SbcD"/>
</dbReference>
<keyword evidence="5 7" id="KW-0378">Hydrolase</keyword>
<dbReference type="Pfam" id="PF12320">
    <property type="entry name" value="SbcD_C"/>
    <property type="match status" value="1"/>
</dbReference>